<sequence length="375" mass="42007">MATNLYETLGLSRDATPDQIRKAYRKKALETHPDRLPQGASPAQKSASEEMFRKVNNAYEVLSDPENRKTYDQYGVWPPPTAQESYTQGNWQRPTRQPFQDPFFQDPFSQHPIFGRNHQADPGPFFPSSRHPHFQDFTDPFILFNRMFGDLHQAFSRDPFGNPFSHWDDGFFGRGFMSPMSMSPITSSPFGFLTGGNVNVYSSSSSGALAGGSNGSRWVSESYTTSTVNGVTHTKAVRRDSHGNEHVTYSFPDGTERRLINGAEQPSNSNPLPSRHNNRAIAAPPPSQDPPPYEAHVPPPAAGSTRSLRSTHSRSQNYVRQRQDPNLTYVTYSMQPQASYASQYADPNSPGHRQKNKSRDGVDDARGGSAWNFWK</sequence>
<evidence type="ECO:0000256" key="1">
    <source>
        <dbReference type="SAM" id="MobiDB-lite"/>
    </source>
</evidence>
<name>A0A9P7JWU8_9AGAM</name>
<dbReference type="InterPro" id="IPR018253">
    <property type="entry name" value="DnaJ_domain_CS"/>
</dbReference>
<dbReference type="EMBL" id="JABBWM010000013">
    <property type="protein sequence ID" value="KAG2113177.1"/>
    <property type="molecule type" value="Genomic_DNA"/>
</dbReference>
<proteinExistence type="predicted"/>
<comment type="caution">
    <text evidence="3">The sequence shown here is derived from an EMBL/GenBank/DDBJ whole genome shotgun (WGS) entry which is preliminary data.</text>
</comment>
<feature type="domain" description="J" evidence="2">
    <location>
        <begin position="4"/>
        <end position="75"/>
    </location>
</feature>
<dbReference type="GO" id="GO:0051087">
    <property type="term" value="F:protein-folding chaperone binding"/>
    <property type="evidence" value="ECO:0007669"/>
    <property type="project" value="TreeGrafter"/>
</dbReference>
<dbReference type="Pfam" id="PF00226">
    <property type="entry name" value="DnaJ"/>
    <property type="match status" value="1"/>
</dbReference>
<dbReference type="GO" id="GO:0005737">
    <property type="term" value="C:cytoplasm"/>
    <property type="evidence" value="ECO:0007669"/>
    <property type="project" value="TreeGrafter"/>
</dbReference>
<evidence type="ECO:0000259" key="2">
    <source>
        <dbReference type="PROSITE" id="PS50076"/>
    </source>
</evidence>
<dbReference type="PRINTS" id="PR00625">
    <property type="entry name" value="JDOMAIN"/>
</dbReference>
<dbReference type="GeneID" id="64702704"/>
<dbReference type="SUPFAM" id="SSF46565">
    <property type="entry name" value="Chaperone J-domain"/>
    <property type="match status" value="1"/>
</dbReference>
<protein>
    <recommendedName>
        <fullName evidence="2">J domain-containing protein</fullName>
    </recommendedName>
</protein>
<dbReference type="InterPro" id="IPR036869">
    <property type="entry name" value="J_dom_sf"/>
</dbReference>
<dbReference type="Gene3D" id="1.10.287.110">
    <property type="entry name" value="DnaJ domain"/>
    <property type="match status" value="1"/>
</dbReference>
<dbReference type="GO" id="GO:0051082">
    <property type="term" value="F:unfolded protein binding"/>
    <property type="evidence" value="ECO:0007669"/>
    <property type="project" value="TreeGrafter"/>
</dbReference>
<evidence type="ECO:0000313" key="3">
    <source>
        <dbReference type="EMBL" id="KAG2113177.1"/>
    </source>
</evidence>
<dbReference type="GO" id="GO:0005634">
    <property type="term" value="C:nucleus"/>
    <property type="evidence" value="ECO:0007669"/>
    <property type="project" value="TreeGrafter"/>
</dbReference>
<feature type="region of interest" description="Disordered" evidence="1">
    <location>
        <begin position="231"/>
        <end position="375"/>
    </location>
</feature>
<dbReference type="PROSITE" id="PS50076">
    <property type="entry name" value="DNAJ_2"/>
    <property type="match status" value="1"/>
</dbReference>
<feature type="compositionally biased region" description="Pro residues" evidence="1">
    <location>
        <begin position="283"/>
        <end position="301"/>
    </location>
</feature>
<dbReference type="GO" id="GO:0044183">
    <property type="term" value="F:protein folding chaperone"/>
    <property type="evidence" value="ECO:0007669"/>
    <property type="project" value="TreeGrafter"/>
</dbReference>
<dbReference type="PANTHER" id="PTHR43948">
    <property type="entry name" value="DNAJ HOMOLOG SUBFAMILY B"/>
    <property type="match status" value="1"/>
</dbReference>
<reference evidence="3" key="1">
    <citation type="journal article" date="2020" name="New Phytol.">
        <title>Comparative genomics reveals dynamic genome evolution in host specialist ectomycorrhizal fungi.</title>
        <authorList>
            <person name="Lofgren L.A."/>
            <person name="Nguyen N.H."/>
            <person name="Vilgalys R."/>
            <person name="Ruytinx J."/>
            <person name="Liao H.L."/>
            <person name="Branco S."/>
            <person name="Kuo A."/>
            <person name="LaButti K."/>
            <person name="Lipzen A."/>
            <person name="Andreopoulos W."/>
            <person name="Pangilinan J."/>
            <person name="Riley R."/>
            <person name="Hundley H."/>
            <person name="Na H."/>
            <person name="Barry K."/>
            <person name="Grigoriev I.V."/>
            <person name="Stajich J.E."/>
            <person name="Kennedy P.G."/>
        </authorList>
    </citation>
    <scope>NUCLEOTIDE SEQUENCE</scope>
    <source>
        <strain evidence="3">FC423</strain>
    </source>
</reference>
<dbReference type="InterPro" id="IPR001623">
    <property type="entry name" value="DnaJ_domain"/>
</dbReference>
<feature type="region of interest" description="Disordered" evidence="1">
    <location>
        <begin position="1"/>
        <end position="48"/>
    </location>
</feature>
<gene>
    <name evidence="3" type="ORF">F5147DRAFT_759456</name>
</gene>
<feature type="compositionally biased region" description="Basic and acidic residues" evidence="1">
    <location>
        <begin position="15"/>
        <end position="35"/>
    </location>
</feature>
<keyword evidence="4" id="KW-1185">Reference proteome</keyword>
<organism evidence="3 4">
    <name type="scientific">Suillus discolor</name>
    <dbReference type="NCBI Taxonomy" id="1912936"/>
    <lineage>
        <taxon>Eukaryota</taxon>
        <taxon>Fungi</taxon>
        <taxon>Dikarya</taxon>
        <taxon>Basidiomycota</taxon>
        <taxon>Agaricomycotina</taxon>
        <taxon>Agaricomycetes</taxon>
        <taxon>Agaricomycetidae</taxon>
        <taxon>Boletales</taxon>
        <taxon>Suillineae</taxon>
        <taxon>Suillaceae</taxon>
        <taxon>Suillus</taxon>
    </lineage>
</organism>
<feature type="compositionally biased region" description="Polar residues" evidence="1">
    <location>
        <begin position="316"/>
        <end position="346"/>
    </location>
</feature>
<dbReference type="Proteomes" id="UP000823399">
    <property type="component" value="Unassembled WGS sequence"/>
</dbReference>
<dbReference type="PROSITE" id="PS00636">
    <property type="entry name" value="DNAJ_1"/>
    <property type="match status" value="1"/>
</dbReference>
<dbReference type="SMART" id="SM00271">
    <property type="entry name" value="DnaJ"/>
    <property type="match status" value="1"/>
</dbReference>
<accession>A0A9P7JWU8</accession>
<evidence type="ECO:0000313" key="4">
    <source>
        <dbReference type="Proteomes" id="UP000823399"/>
    </source>
</evidence>
<dbReference type="PANTHER" id="PTHR43948:SF14">
    <property type="entry name" value="PROTEIN DNAJ, PUTATIVE-RELATED"/>
    <property type="match status" value="1"/>
</dbReference>
<dbReference type="RefSeq" id="XP_041295735.1">
    <property type="nucleotide sequence ID" value="XM_041440445.1"/>
</dbReference>
<dbReference type="AlphaFoldDB" id="A0A9P7JWU8"/>
<feature type="compositionally biased region" description="Basic and acidic residues" evidence="1">
    <location>
        <begin position="357"/>
        <end position="366"/>
    </location>
</feature>
<dbReference type="OrthoDB" id="442087at2759"/>
<dbReference type="CDD" id="cd06257">
    <property type="entry name" value="DnaJ"/>
    <property type="match status" value="1"/>
</dbReference>
<feature type="compositionally biased region" description="Low complexity" evidence="1">
    <location>
        <begin position="302"/>
        <end position="315"/>
    </location>
</feature>